<dbReference type="AlphaFoldDB" id="A0AAV5CBJ9"/>
<gene>
    <name evidence="2" type="primary">ga12188</name>
    <name evidence="2" type="ORF">PR202_ga12188</name>
</gene>
<comment type="caution">
    <text evidence="2">The sequence shown here is derived from an EMBL/GenBank/DDBJ whole genome shotgun (WGS) entry which is preliminary data.</text>
</comment>
<dbReference type="PANTHER" id="PTHR36617:SF17">
    <property type="entry name" value="OS01G0114800 PROTEIN"/>
    <property type="match status" value="1"/>
</dbReference>
<reference evidence="2" key="2">
    <citation type="submission" date="2021-12" db="EMBL/GenBank/DDBJ databases">
        <title>Resequencing data analysis of finger millet.</title>
        <authorList>
            <person name="Hatakeyama M."/>
            <person name="Aluri S."/>
            <person name="Balachadran M.T."/>
            <person name="Sivarajan S.R."/>
            <person name="Poveda L."/>
            <person name="Shimizu-Inatsugi R."/>
            <person name="Schlapbach R."/>
            <person name="Sreeman S.M."/>
            <person name="Shimizu K.K."/>
        </authorList>
    </citation>
    <scope>NUCLEOTIDE SEQUENCE</scope>
</reference>
<evidence type="ECO:0000313" key="3">
    <source>
        <dbReference type="Proteomes" id="UP001054889"/>
    </source>
</evidence>
<evidence type="ECO:0000313" key="2">
    <source>
        <dbReference type="EMBL" id="GJM95451.1"/>
    </source>
</evidence>
<protein>
    <recommendedName>
        <fullName evidence="1">Reverse transcriptase zinc-binding domain-containing protein</fullName>
    </recommendedName>
</protein>
<dbReference type="InterPro" id="IPR026960">
    <property type="entry name" value="RVT-Znf"/>
</dbReference>
<keyword evidence="3" id="KW-1185">Reference proteome</keyword>
<dbReference type="EMBL" id="BQKI01000005">
    <property type="protein sequence ID" value="GJM95451.1"/>
    <property type="molecule type" value="Genomic_DNA"/>
</dbReference>
<dbReference type="Pfam" id="PF13966">
    <property type="entry name" value="zf-RVT"/>
    <property type="match status" value="1"/>
</dbReference>
<accession>A0AAV5CBJ9</accession>
<evidence type="ECO:0000259" key="1">
    <source>
        <dbReference type="Pfam" id="PF13966"/>
    </source>
</evidence>
<reference evidence="2" key="1">
    <citation type="journal article" date="2018" name="DNA Res.">
        <title>Multiple hybrid de novo genome assembly of finger millet, an orphan allotetraploid crop.</title>
        <authorList>
            <person name="Hatakeyama M."/>
            <person name="Aluri S."/>
            <person name="Balachadran M.T."/>
            <person name="Sivarajan S.R."/>
            <person name="Patrignani A."/>
            <person name="Gruter S."/>
            <person name="Poveda L."/>
            <person name="Shimizu-Inatsugi R."/>
            <person name="Baeten J."/>
            <person name="Francoijs K.J."/>
            <person name="Nataraja K.N."/>
            <person name="Reddy Y.A.N."/>
            <person name="Phadnis S."/>
            <person name="Ravikumar R.L."/>
            <person name="Schlapbach R."/>
            <person name="Sreeman S.M."/>
            <person name="Shimizu K.K."/>
        </authorList>
    </citation>
    <scope>NUCLEOTIDE SEQUENCE</scope>
</reference>
<feature type="domain" description="Reverse transcriptase zinc-binding" evidence="1">
    <location>
        <begin position="105"/>
        <end position="158"/>
    </location>
</feature>
<dbReference type="Proteomes" id="UP001054889">
    <property type="component" value="Unassembled WGS sequence"/>
</dbReference>
<dbReference type="PANTHER" id="PTHR36617">
    <property type="entry name" value="PROTEIN, PUTATIVE-RELATED"/>
    <property type="match status" value="1"/>
</dbReference>
<organism evidence="2 3">
    <name type="scientific">Eleusine coracana subsp. coracana</name>
    <dbReference type="NCBI Taxonomy" id="191504"/>
    <lineage>
        <taxon>Eukaryota</taxon>
        <taxon>Viridiplantae</taxon>
        <taxon>Streptophyta</taxon>
        <taxon>Embryophyta</taxon>
        <taxon>Tracheophyta</taxon>
        <taxon>Spermatophyta</taxon>
        <taxon>Magnoliopsida</taxon>
        <taxon>Liliopsida</taxon>
        <taxon>Poales</taxon>
        <taxon>Poaceae</taxon>
        <taxon>PACMAD clade</taxon>
        <taxon>Chloridoideae</taxon>
        <taxon>Cynodonteae</taxon>
        <taxon>Eleusininae</taxon>
        <taxon>Eleusine</taxon>
    </lineage>
</organism>
<sequence length="159" mass="18317">MFDTSIEVVLGDGAETYFWTDRWLNGTSIKLLAPALVQAVSGRTQRSHTVQQALANKQWIRDITGPLAVTVIYQYIQVWILLRQINISPGVGDPINWRWMTSKQYSAKSAYNMFFCGSTKMPGAKLLWKSWEPPKVKLFLFLAINKRTWTAERRKRHGL</sequence>
<proteinExistence type="predicted"/>
<name>A0AAV5CBJ9_ELECO</name>